<keyword evidence="2" id="KW-0067">ATP-binding</keyword>
<feature type="compositionally biased region" description="Low complexity" evidence="3">
    <location>
        <begin position="359"/>
        <end position="394"/>
    </location>
</feature>
<feature type="compositionally biased region" description="Polar residues" evidence="3">
    <location>
        <begin position="455"/>
        <end position="464"/>
    </location>
</feature>
<dbReference type="InterPro" id="IPR050117">
    <property type="entry name" value="MAPK"/>
</dbReference>
<dbReference type="Gene3D" id="3.30.200.20">
    <property type="entry name" value="Phosphorylase Kinase, domain 1"/>
    <property type="match status" value="1"/>
</dbReference>
<feature type="region of interest" description="Disordered" evidence="3">
    <location>
        <begin position="493"/>
        <end position="537"/>
    </location>
</feature>
<feature type="domain" description="Protein kinase" evidence="4">
    <location>
        <begin position="9"/>
        <end position="308"/>
    </location>
</feature>
<gene>
    <name evidence="5" type="ORF">M9Y10_016968</name>
</gene>
<name>A0ABR2HXZ6_9EUKA</name>
<dbReference type="PANTHER" id="PTHR24055">
    <property type="entry name" value="MITOGEN-ACTIVATED PROTEIN KINASE"/>
    <property type="match status" value="1"/>
</dbReference>
<dbReference type="Pfam" id="PF00069">
    <property type="entry name" value="Pkinase"/>
    <property type="match status" value="1"/>
</dbReference>
<dbReference type="InterPro" id="IPR000719">
    <property type="entry name" value="Prot_kinase_dom"/>
</dbReference>
<dbReference type="Gene3D" id="1.10.510.10">
    <property type="entry name" value="Transferase(Phosphotransferase) domain 1"/>
    <property type="match status" value="1"/>
</dbReference>
<protein>
    <recommendedName>
        <fullName evidence="4">Protein kinase domain-containing protein</fullName>
    </recommendedName>
</protein>
<keyword evidence="6" id="KW-1185">Reference proteome</keyword>
<dbReference type="SUPFAM" id="SSF56112">
    <property type="entry name" value="Protein kinase-like (PK-like)"/>
    <property type="match status" value="1"/>
</dbReference>
<keyword evidence="1" id="KW-0547">Nucleotide-binding</keyword>
<evidence type="ECO:0000313" key="5">
    <source>
        <dbReference type="EMBL" id="KAK8854406.1"/>
    </source>
</evidence>
<evidence type="ECO:0000256" key="2">
    <source>
        <dbReference type="ARBA" id="ARBA00022840"/>
    </source>
</evidence>
<sequence length="537" mass="61249">MDESNINEFRIIDKLGEGSFADVYKVKSIKDQKIYAEKRLKKRYRSLEEVRNLTEVSALRLLSRHPNIITLHSIMYDSQTGHVALIFEQMEMNLYDFIRKKDCESTKFDEFTTLLLMYQLTKAISYVHSCGIFHRDIKPENCLVNTESLELKLADFGSVSPIANRTKFTEYVATRWYRAPECIITTGAYGPPVDIWAIGCVFYEILTMRPLFPGKHQLDQLNKIHSILGSPSHDYMSKFQDQDENQNQDQVQAKRDLRFVFPIQKQKQPFEALLPNTSPDIVDLIKRMITYDPDDRITASDAIKHPAFQEIYNLDIQWQQTSRTIPFSTYAMNARENIQLLNSETPQLHPILSPSDVLNPSSRSNSNVNNRISDENSNSNANTSSSQNENTNNNCPNPTKLPAPLIGIKPTGKANPPITSVSGPQMNTLEARRMAAQRIVDYHKRQMISKTRLQLHPSQNNQQIPPRKKPSDSPSIAQTASVGNISRITLPQQQQSCGNGKLPKPIIHNSPSIYQKPRPEMVQPRVPSISYKQLKKP</sequence>
<feature type="region of interest" description="Disordered" evidence="3">
    <location>
        <begin position="351"/>
        <end position="425"/>
    </location>
</feature>
<dbReference type="Proteomes" id="UP001470230">
    <property type="component" value="Unassembled WGS sequence"/>
</dbReference>
<organism evidence="5 6">
    <name type="scientific">Tritrichomonas musculus</name>
    <dbReference type="NCBI Taxonomy" id="1915356"/>
    <lineage>
        <taxon>Eukaryota</taxon>
        <taxon>Metamonada</taxon>
        <taxon>Parabasalia</taxon>
        <taxon>Tritrichomonadida</taxon>
        <taxon>Tritrichomonadidae</taxon>
        <taxon>Tritrichomonas</taxon>
    </lineage>
</organism>
<accession>A0ABR2HXZ6</accession>
<evidence type="ECO:0000256" key="1">
    <source>
        <dbReference type="ARBA" id="ARBA00022741"/>
    </source>
</evidence>
<evidence type="ECO:0000313" key="6">
    <source>
        <dbReference type="Proteomes" id="UP001470230"/>
    </source>
</evidence>
<dbReference type="InterPro" id="IPR011009">
    <property type="entry name" value="Kinase-like_dom_sf"/>
</dbReference>
<dbReference type="PROSITE" id="PS50011">
    <property type="entry name" value="PROTEIN_KINASE_DOM"/>
    <property type="match status" value="1"/>
</dbReference>
<evidence type="ECO:0000259" key="4">
    <source>
        <dbReference type="PROSITE" id="PS50011"/>
    </source>
</evidence>
<dbReference type="InterPro" id="IPR008271">
    <property type="entry name" value="Ser/Thr_kinase_AS"/>
</dbReference>
<proteinExistence type="predicted"/>
<evidence type="ECO:0000256" key="3">
    <source>
        <dbReference type="SAM" id="MobiDB-lite"/>
    </source>
</evidence>
<dbReference type="EMBL" id="JAPFFF010000021">
    <property type="protein sequence ID" value="KAK8854406.1"/>
    <property type="molecule type" value="Genomic_DNA"/>
</dbReference>
<comment type="caution">
    <text evidence="5">The sequence shown here is derived from an EMBL/GenBank/DDBJ whole genome shotgun (WGS) entry which is preliminary data.</text>
</comment>
<dbReference type="SMART" id="SM00220">
    <property type="entry name" value="S_TKc"/>
    <property type="match status" value="1"/>
</dbReference>
<dbReference type="PROSITE" id="PS00108">
    <property type="entry name" value="PROTEIN_KINASE_ST"/>
    <property type="match status" value="1"/>
</dbReference>
<feature type="region of interest" description="Disordered" evidence="3">
    <location>
        <begin position="455"/>
        <end position="477"/>
    </location>
</feature>
<reference evidence="5 6" key="1">
    <citation type="submission" date="2024-04" db="EMBL/GenBank/DDBJ databases">
        <title>Tritrichomonas musculus Genome.</title>
        <authorList>
            <person name="Alves-Ferreira E."/>
            <person name="Grigg M."/>
            <person name="Lorenzi H."/>
            <person name="Galac M."/>
        </authorList>
    </citation>
    <scope>NUCLEOTIDE SEQUENCE [LARGE SCALE GENOMIC DNA]</scope>
    <source>
        <strain evidence="5 6">EAF2021</strain>
    </source>
</reference>